<gene>
    <name evidence="2" type="ORF">IDH45_12640</name>
</gene>
<evidence type="ECO:0000313" key="2">
    <source>
        <dbReference type="EMBL" id="MBD2862831.1"/>
    </source>
</evidence>
<dbReference type="EMBL" id="JACXJA010000015">
    <property type="protein sequence ID" value="MBD2862831.1"/>
    <property type="molecule type" value="Genomic_DNA"/>
</dbReference>
<reference evidence="2" key="1">
    <citation type="submission" date="2020-09" db="EMBL/GenBank/DDBJ databases">
        <title>A novel bacterium of genus Paenibacillus, isolated from South China Sea.</title>
        <authorList>
            <person name="Huang H."/>
            <person name="Mo K."/>
            <person name="Hu Y."/>
        </authorList>
    </citation>
    <scope>NUCLEOTIDE SEQUENCE</scope>
    <source>
        <strain evidence="2">IB182363</strain>
    </source>
</reference>
<dbReference type="Proteomes" id="UP000639396">
    <property type="component" value="Unassembled WGS sequence"/>
</dbReference>
<protein>
    <recommendedName>
        <fullName evidence="4">Copper amine oxidase-like N-terminal domain-containing protein</fullName>
    </recommendedName>
</protein>
<sequence length="357" mass="39631">MRKYIIGFICGAAVASSTAVVASDSLQAYLFPSQVAIYNGVTIQPVEVSGDNPVINYNNMAYIQLRTFAEAFGADVSFQPASPDNGNLNQIDLKIGSFPDYVVPYMRDPDGYFEMEKLQVSRLPGGQRMLTSGTIRINKDLTGKQIEITDMDSNGKPMGSTEFVSIADSETKPPVPGETRTFATRLVFDGQRHIFTYDIKVRDKLEPYKPEMRDIHLDGGVVAALYPPSGFNGHLPADQISPFTVFFQNNTGHDIVLDPYEWTFKVESVGEDDQPLTPVYEQTLPVVHGPLQEGNRYHFTVTWNPVDADGHPLVPGRYKVTLDRPDTVTYSRDGEGPVTEPLLINTRTPRGFNVDLE</sequence>
<name>A0A927GZC1_9BACL</name>
<dbReference type="RefSeq" id="WP_190928084.1">
    <property type="nucleotide sequence ID" value="NZ_JACXJA010000015.1"/>
</dbReference>
<accession>A0A927GZC1</accession>
<keyword evidence="1" id="KW-0732">Signal</keyword>
<dbReference type="AlphaFoldDB" id="A0A927GZC1"/>
<evidence type="ECO:0008006" key="4">
    <source>
        <dbReference type="Google" id="ProtNLM"/>
    </source>
</evidence>
<feature type="signal peptide" evidence="1">
    <location>
        <begin position="1"/>
        <end position="22"/>
    </location>
</feature>
<feature type="chain" id="PRO_5037388834" description="Copper amine oxidase-like N-terminal domain-containing protein" evidence="1">
    <location>
        <begin position="23"/>
        <end position="357"/>
    </location>
</feature>
<evidence type="ECO:0000313" key="3">
    <source>
        <dbReference type="Proteomes" id="UP000639396"/>
    </source>
</evidence>
<comment type="caution">
    <text evidence="2">The sequence shown here is derived from an EMBL/GenBank/DDBJ whole genome shotgun (WGS) entry which is preliminary data.</text>
</comment>
<evidence type="ECO:0000256" key="1">
    <source>
        <dbReference type="SAM" id="SignalP"/>
    </source>
</evidence>
<keyword evidence="3" id="KW-1185">Reference proteome</keyword>
<proteinExistence type="predicted"/>
<organism evidence="2 3">
    <name type="scientific">Paenibacillus oceani</name>
    <dbReference type="NCBI Taxonomy" id="2772510"/>
    <lineage>
        <taxon>Bacteria</taxon>
        <taxon>Bacillati</taxon>
        <taxon>Bacillota</taxon>
        <taxon>Bacilli</taxon>
        <taxon>Bacillales</taxon>
        <taxon>Paenibacillaceae</taxon>
        <taxon>Paenibacillus</taxon>
    </lineage>
</organism>